<keyword evidence="4" id="KW-1185">Reference proteome</keyword>
<dbReference type="OrthoDB" id="6159439at2759"/>
<dbReference type="Proteomes" id="UP000037069">
    <property type="component" value="Unassembled WGS sequence"/>
</dbReference>
<dbReference type="EMBL" id="JRES01000052">
    <property type="protein sequence ID" value="KNC34550.1"/>
    <property type="molecule type" value="Genomic_DNA"/>
</dbReference>
<dbReference type="GO" id="GO:1990837">
    <property type="term" value="F:sequence-specific double-stranded DNA binding"/>
    <property type="evidence" value="ECO:0007669"/>
    <property type="project" value="TreeGrafter"/>
</dbReference>
<proteinExistence type="predicted"/>
<dbReference type="InterPro" id="IPR052631">
    <property type="entry name" value="Paired_homeobox_Bicoid"/>
</dbReference>
<evidence type="ECO:0000313" key="3">
    <source>
        <dbReference type="EMBL" id="KNC34550.1"/>
    </source>
</evidence>
<evidence type="ECO:0000313" key="4">
    <source>
        <dbReference type="Proteomes" id="UP000037069"/>
    </source>
</evidence>
<dbReference type="PANTHER" id="PTHR46255:SF3">
    <property type="entry name" value="HOMEOBOX DOMAIN-CONTAINING PROTEIN"/>
    <property type="match status" value="1"/>
</dbReference>
<comment type="caution">
    <text evidence="3">The sequence shown here is derived from an EMBL/GenBank/DDBJ whole genome shotgun (WGS) entry which is preliminary data.</text>
</comment>
<feature type="domain" description="OAR" evidence="2">
    <location>
        <begin position="130"/>
        <end position="143"/>
    </location>
</feature>
<evidence type="ECO:0000259" key="2">
    <source>
        <dbReference type="PROSITE" id="PS50803"/>
    </source>
</evidence>
<protein>
    <recommendedName>
        <fullName evidence="2">OAR domain-containing protein</fullName>
    </recommendedName>
</protein>
<evidence type="ECO:0000256" key="1">
    <source>
        <dbReference type="ARBA" id="ARBA00004123"/>
    </source>
</evidence>
<dbReference type="InterPro" id="IPR003654">
    <property type="entry name" value="OAR_dom"/>
</dbReference>
<name>A0A0L0CQA4_LUCCU</name>
<dbReference type="GO" id="GO:0005634">
    <property type="term" value="C:nucleus"/>
    <property type="evidence" value="ECO:0007669"/>
    <property type="project" value="UniProtKB-SubCell"/>
</dbReference>
<dbReference type="GO" id="GO:0000981">
    <property type="term" value="F:DNA-binding transcription factor activity, RNA polymerase II-specific"/>
    <property type="evidence" value="ECO:0007669"/>
    <property type="project" value="TreeGrafter"/>
</dbReference>
<organism evidence="3 4">
    <name type="scientific">Lucilia cuprina</name>
    <name type="common">Green bottle fly</name>
    <name type="synonym">Australian sheep blowfly</name>
    <dbReference type="NCBI Taxonomy" id="7375"/>
    <lineage>
        <taxon>Eukaryota</taxon>
        <taxon>Metazoa</taxon>
        <taxon>Ecdysozoa</taxon>
        <taxon>Arthropoda</taxon>
        <taxon>Hexapoda</taxon>
        <taxon>Insecta</taxon>
        <taxon>Pterygota</taxon>
        <taxon>Neoptera</taxon>
        <taxon>Endopterygota</taxon>
        <taxon>Diptera</taxon>
        <taxon>Brachycera</taxon>
        <taxon>Muscomorpha</taxon>
        <taxon>Oestroidea</taxon>
        <taxon>Calliphoridae</taxon>
        <taxon>Luciliinae</taxon>
        <taxon>Lucilia</taxon>
    </lineage>
</organism>
<dbReference type="OMA" id="SILCHPQ"/>
<gene>
    <name evidence="3" type="ORF">FF38_00530</name>
</gene>
<dbReference type="Pfam" id="PF03826">
    <property type="entry name" value="OAR"/>
    <property type="match status" value="1"/>
</dbReference>
<dbReference type="PROSITE" id="PS50803">
    <property type="entry name" value="OAR"/>
    <property type="match status" value="1"/>
</dbReference>
<dbReference type="PANTHER" id="PTHR46255">
    <property type="entry name" value="SHORT STATURE HOMEOBOX"/>
    <property type="match status" value="1"/>
</dbReference>
<sequence length="154" mass="16554">MYNIHLPRMLNRQSPPISTPLEPCRIAPYVNLATIRSVGNTGGHCAGFKNTIISTGENAENTKEEVSSSFLLHQVSGKTTISAFDPAILTATAHKYATVMGNVNTPTNIFTITQYPINLAAIAAAQSKNSSIADLRMKAKRHAESLGLDAIDED</sequence>
<dbReference type="AlphaFoldDB" id="A0A0L0CQA4"/>
<reference evidence="3 4" key="1">
    <citation type="journal article" date="2015" name="Nat. Commun.">
        <title>Lucilia cuprina genome unlocks parasitic fly biology to underpin future interventions.</title>
        <authorList>
            <person name="Anstead C.A."/>
            <person name="Korhonen P.K."/>
            <person name="Young N.D."/>
            <person name="Hall R.S."/>
            <person name="Jex A.R."/>
            <person name="Murali S.C."/>
            <person name="Hughes D.S."/>
            <person name="Lee S.F."/>
            <person name="Perry T."/>
            <person name="Stroehlein A.J."/>
            <person name="Ansell B.R."/>
            <person name="Breugelmans B."/>
            <person name="Hofmann A."/>
            <person name="Qu J."/>
            <person name="Dugan S."/>
            <person name="Lee S.L."/>
            <person name="Chao H."/>
            <person name="Dinh H."/>
            <person name="Han Y."/>
            <person name="Doddapaneni H.V."/>
            <person name="Worley K.C."/>
            <person name="Muzny D.M."/>
            <person name="Ioannidis P."/>
            <person name="Waterhouse R.M."/>
            <person name="Zdobnov E.M."/>
            <person name="James P.J."/>
            <person name="Bagnall N.H."/>
            <person name="Kotze A.C."/>
            <person name="Gibbs R.A."/>
            <person name="Richards S."/>
            <person name="Batterham P."/>
            <person name="Gasser R.B."/>
        </authorList>
    </citation>
    <scope>NUCLEOTIDE SEQUENCE [LARGE SCALE GENOMIC DNA]</scope>
    <source>
        <strain evidence="3 4">LS</strain>
        <tissue evidence="3">Full body</tissue>
    </source>
</reference>
<accession>A0A0L0CQA4</accession>
<comment type="subcellular location">
    <subcellularLocation>
        <location evidence="1">Nucleus</location>
    </subcellularLocation>
</comment>